<dbReference type="GO" id="GO:0016491">
    <property type="term" value="F:oxidoreductase activity"/>
    <property type="evidence" value="ECO:0007669"/>
    <property type="project" value="UniProtKB-KW"/>
</dbReference>
<feature type="domain" description="NADH:flavin oxidoreductase/NADH oxidase N-terminal" evidence="7">
    <location>
        <begin position="27"/>
        <end position="356"/>
    </location>
</feature>
<sequence length="406" mass="44825">MGSFGNSCSGEKTQDDDAIIPLLTSYRMGHFLLSHRIVLAPLTRCRSYGHVPQPHAALYYSQRATYGGLLIAEATGVSDTAQGFPHAPGIWTHEQVEAWKPIVKAVHDKGSIFFVQIWHTGRVSHTAYQPGGRAPFSSTNKKANGKCLMPSGTEYDDYSQPRALETEEIPLVVNDFRLAARNAIAAGFDGVEIHGAHGYLLDQFMKDGVNDRTDQYGGSLENRCRFPLEVVEAIAAEIGPERVGIRLSPFGSHSDSPDSNPEALGVYMANALNKYNILYAHYIEPRVKTSMTTLETNESLASARKAFKGTFLVAGAHTRQSGIEVIESGGADLVAYGRLFLANPDLPRRFKLNAPLNKYARETFYIQDPVKGYTDYPFLDEGHDALVGKEQKKHVRCPFLEEDEQS</sequence>
<dbReference type="PANTHER" id="PTHR22893:SF91">
    <property type="entry name" value="NADPH DEHYDROGENASE 2-RELATED"/>
    <property type="match status" value="1"/>
</dbReference>
<evidence type="ECO:0000256" key="6">
    <source>
        <dbReference type="ARBA" id="ARBA00023002"/>
    </source>
</evidence>
<dbReference type="InterPro" id="IPR045247">
    <property type="entry name" value="Oye-like"/>
</dbReference>
<dbReference type="InterPro" id="IPR001155">
    <property type="entry name" value="OxRdtase_FMN_N"/>
</dbReference>
<comment type="caution">
    <text evidence="8">The sequence shown here is derived from an EMBL/GenBank/DDBJ whole genome shotgun (WGS) entry which is preliminary data.</text>
</comment>
<evidence type="ECO:0000313" key="8">
    <source>
        <dbReference type="EMBL" id="KAH7425506.1"/>
    </source>
</evidence>
<comment type="similarity">
    <text evidence="2">Belongs to the NADH:flavin oxidoreductase/NADH oxidase family.</text>
</comment>
<dbReference type="OMA" id="CCAGRTA"/>
<keyword evidence="9" id="KW-1185">Reference proteome</keyword>
<comment type="cofactor">
    <cofactor evidence="1">
        <name>FMN</name>
        <dbReference type="ChEBI" id="CHEBI:58210"/>
    </cofactor>
</comment>
<gene>
    <name evidence="8" type="ORF">KP509_11G058100</name>
</gene>
<dbReference type="FunFam" id="3.20.20.70:FF:000073">
    <property type="entry name" value="12-oxophytodienoate reductase 3"/>
    <property type="match status" value="1"/>
</dbReference>
<dbReference type="InterPro" id="IPR013785">
    <property type="entry name" value="Aldolase_TIM"/>
</dbReference>
<dbReference type="Gene3D" id="3.20.20.70">
    <property type="entry name" value="Aldolase class I"/>
    <property type="match status" value="1"/>
</dbReference>
<protein>
    <recommendedName>
        <fullName evidence="7">NADH:flavin oxidoreductase/NADH oxidase N-terminal domain-containing protein</fullName>
    </recommendedName>
</protein>
<dbReference type="CDD" id="cd02933">
    <property type="entry name" value="OYE_like_FMN"/>
    <property type="match status" value="1"/>
</dbReference>
<name>A0A8T2TUW8_CERRI</name>
<proteinExistence type="inferred from homology"/>
<dbReference type="OrthoDB" id="1663137at2759"/>
<dbReference type="GO" id="GO:0010181">
    <property type="term" value="F:FMN binding"/>
    <property type="evidence" value="ECO:0007669"/>
    <property type="project" value="InterPro"/>
</dbReference>
<dbReference type="Proteomes" id="UP000825935">
    <property type="component" value="Chromosome 11"/>
</dbReference>
<evidence type="ECO:0000259" key="7">
    <source>
        <dbReference type="Pfam" id="PF00724"/>
    </source>
</evidence>
<evidence type="ECO:0000256" key="1">
    <source>
        <dbReference type="ARBA" id="ARBA00001917"/>
    </source>
</evidence>
<keyword evidence="4" id="KW-0288">FMN</keyword>
<evidence type="ECO:0000256" key="4">
    <source>
        <dbReference type="ARBA" id="ARBA00022643"/>
    </source>
</evidence>
<keyword evidence="5" id="KW-0521">NADP</keyword>
<dbReference type="SUPFAM" id="SSF51395">
    <property type="entry name" value="FMN-linked oxidoreductases"/>
    <property type="match status" value="1"/>
</dbReference>
<dbReference type="Pfam" id="PF00724">
    <property type="entry name" value="Oxidored_FMN"/>
    <property type="match status" value="1"/>
</dbReference>
<evidence type="ECO:0000256" key="5">
    <source>
        <dbReference type="ARBA" id="ARBA00022857"/>
    </source>
</evidence>
<organism evidence="8 9">
    <name type="scientific">Ceratopteris richardii</name>
    <name type="common">Triangle waterfern</name>
    <dbReference type="NCBI Taxonomy" id="49495"/>
    <lineage>
        <taxon>Eukaryota</taxon>
        <taxon>Viridiplantae</taxon>
        <taxon>Streptophyta</taxon>
        <taxon>Embryophyta</taxon>
        <taxon>Tracheophyta</taxon>
        <taxon>Polypodiopsida</taxon>
        <taxon>Polypodiidae</taxon>
        <taxon>Polypodiales</taxon>
        <taxon>Pteridineae</taxon>
        <taxon>Pteridaceae</taxon>
        <taxon>Parkerioideae</taxon>
        <taxon>Ceratopteris</taxon>
    </lineage>
</organism>
<evidence type="ECO:0000313" key="9">
    <source>
        <dbReference type="Proteomes" id="UP000825935"/>
    </source>
</evidence>
<evidence type="ECO:0000256" key="3">
    <source>
        <dbReference type="ARBA" id="ARBA00022630"/>
    </source>
</evidence>
<evidence type="ECO:0000256" key="2">
    <source>
        <dbReference type="ARBA" id="ARBA00005979"/>
    </source>
</evidence>
<keyword evidence="3" id="KW-0285">Flavoprotein</keyword>
<dbReference type="PANTHER" id="PTHR22893">
    <property type="entry name" value="NADH OXIDOREDUCTASE-RELATED"/>
    <property type="match status" value="1"/>
</dbReference>
<accession>A0A8T2TUW8</accession>
<keyword evidence="6" id="KW-0560">Oxidoreductase</keyword>
<dbReference type="AlphaFoldDB" id="A0A8T2TUW8"/>
<dbReference type="EMBL" id="CM035416">
    <property type="protein sequence ID" value="KAH7425506.1"/>
    <property type="molecule type" value="Genomic_DNA"/>
</dbReference>
<reference evidence="8" key="1">
    <citation type="submission" date="2021-08" db="EMBL/GenBank/DDBJ databases">
        <title>WGS assembly of Ceratopteris richardii.</title>
        <authorList>
            <person name="Marchant D.B."/>
            <person name="Chen G."/>
            <person name="Jenkins J."/>
            <person name="Shu S."/>
            <person name="Leebens-Mack J."/>
            <person name="Grimwood J."/>
            <person name="Schmutz J."/>
            <person name="Soltis P."/>
            <person name="Soltis D."/>
            <person name="Chen Z.-H."/>
        </authorList>
    </citation>
    <scope>NUCLEOTIDE SEQUENCE</scope>
    <source>
        <strain evidence="8">Whitten #5841</strain>
        <tissue evidence="8">Leaf</tissue>
    </source>
</reference>